<comment type="caution">
    <text evidence="3">The sequence shown here is derived from an EMBL/GenBank/DDBJ whole genome shotgun (WGS) entry which is preliminary data.</text>
</comment>
<accession>A0ABN3A469</accession>
<evidence type="ECO:0000259" key="2">
    <source>
        <dbReference type="Pfam" id="PF04892"/>
    </source>
</evidence>
<dbReference type="InterPro" id="IPR006976">
    <property type="entry name" value="VanZ-like"/>
</dbReference>
<reference evidence="3 4" key="1">
    <citation type="journal article" date="2019" name="Int. J. Syst. Evol. Microbiol.">
        <title>The Global Catalogue of Microorganisms (GCM) 10K type strain sequencing project: providing services to taxonomists for standard genome sequencing and annotation.</title>
        <authorList>
            <consortium name="The Broad Institute Genomics Platform"/>
            <consortium name="The Broad Institute Genome Sequencing Center for Infectious Disease"/>
            <person name="Wu L."/>
            <person name="Ma J."/>
        </authorList>
    </citation>
    <scope>NUCLEOTIDE SEQUENCE [LARGE SCALE GENOMIC DNA]</scope>
    <source>
        <strain evidence="3 4">JCM 16022</strain>
    </source>
</reference>
<organism evidence="3 4">
    <name type="scientific">Nocardioides koreensis</name>
    <dbReference type="NCBI Taxonomy" id="433651"/>
    <lineage>
        <taxon>Bacteria</taxon>
        <taxon>Bacillati</taxon>
        <taxon>Actinomycetota</taxon>
        <taxon>Actinomycetes</taxon>
        <taxon>Propionibacteriales</taxon>
        <taxon>Nocardioidaceae</taxon>
        <taxon>Nocardioides</taxon>
    </lineage>
</organism>
<feature type="transmembrane region" description="Helical" evidence="1">
    <location>
        <begin position="92"/>
        <end position="109"/>
    </location>
</feature>
<keyword evidence="1" id="KW-0472">Membrane</keyword>
<feature type="transmembrane region" description="Helical" evidence="1">
    <location>
        <begin position="17"/>
        <end position="36"/>
    </location>
</feature>
<dbReference type="Proteomes" id="UP001501771">
    <property type="component" value="Unassembled WGS sequence"/>
</dbReference>
<protein>
    <recommendedName>
        <fullName evidence="2">VanZ-like domain-containing protein</fullName>
    </recommendedName>
</protein>
<dbReference type="EMBL" id="BAAAQR010000013">
    <property type="protein sequence ID" value="GAA2153029.1"/>
    <property type="molecule type" value="Genomic_DNA"/>
</dbReference>
<name>A0ABN3A469_9ACTN</name>
<evidence type="ECO:0000313" key="4">
    <source>
        <dbReference type="Proteomes" id="UP001501771"/>
    </source>
</evidence>
<feature type="transmembrane region" description="Helical" evidence="1">
    <location>
        <begin position="48"/>
        <end position="67"/>
    </location>
</feature>
<evidence type="ECO:0000256" key="1">
    <source>
        <dbReference type="SAM" id="Phobius"/>
    </source>
</evidence>
<feature type="transmembrane region" description="Helical" evidence="1">
    <location>
        <begin position="116"/>
        <end position="138"/>
    </location>
</feature>
<feature type="transmembrane region" description="Helical" evidence="1">
    <location>
        <begin position="144"/>
        <end position="164"/>
    </location>
</feature>
<feature type="domain" description="VanZ-like" evidence="2">
    <location>
        <begin position="93"/>
        <end position="159"/>
    </location>
</feature>
<sequence>MGDMEVITRILLGQRQVLMTLGFSSLVLVPLVAVAARRAGCSWWRTASAGLAGLGTALVLAVTLGRYQDGMLLRWGRGCLLQPGLSLTSPEARLNFLLFAPACFFAVLACRRLLPVLALTLLASLLVEAVQSVTGAGTCQTSDIVRNVAGGGLAGLAALVLVALSRASRPVGES</sequence>
<evidence type="ECO:0000313" key="3">
    <source>
        <dbReference type="EMBL" id="GAA2153029.1"/>
    </source>
</evidence>
<proteinExistence type="predicted"/>
<keyword evidence="4" id="KW-1185">Reference proteome</keyword>
<keyword evidence="1" id="KW-0812">Transmembrane</keyword>
<gene>
    <name evidence="3" type="ORF">GCM10009844_36880</name>
</gene>
<keyword evidence="1" id="KW-1133">Transmembrane helix</keyword>
<dbReference type="Pfam" id="PF04892">
    <property type="entry name" value="VanZ"/>
    <property type="match status" value="1"/>
</dbReference>